<reference evidence="2" key="1">
    <citation type="submission" date="2017-04" db="EMBL/GenBank/DDBJ databases">
        <title>Function of individual gut microbiota members based on whole genome sequencing of pure cultures obtained from chicken caecum.</title>
        <authorList>
            <person name="Medvecky M."/>
            <person name="Cejkova D."/>
            <person name="Polansky O."/>
            <person name="Karasova D."/>
            <person name="Kubasova T."/>
            <person name="Cizek A."/>
            <person name="Rychlik I."/>
        </authorList>
    </citation>
    <scope>NUCLEOTIDE SEQUENCE [LARGE SCALE GENOMIC DNA]</scope>
    <source>
        <strain evidence="2">An180</strain>
    </source>
</reference>
<comment type="caution">
    <text evidence="1">The sequence shown here is derived from an EMBL/GenBank/DDBJ whole genome shotgun (WGS) entry which is preliminary data.</text>
</comment>
<evidence type="ECO:0000313" key="1">
    <source>
        <dbReference type="EMBL" id="OUP51079.1"/>
    </source>
</evidence>
<dbReference type="AlphaFoldDB" id="A0A1Y4L6H4"/>
<dbReference type="RefSeq" id="WP_087374680.1">
    <property type="nucleotide sequence ID" value="NZ_NFKK01000025.1"/>
</dbReference>
<name>A0A1Y4L6H4_9FIRM</name>
<protein>
    <recommendedName>
        <fullName evidence="3">HK97 gp10 family phage protein</fullName>
    </recommendedName>
</protein>
<proteinExistence type="predicted"/>
<evidence type="ECO:0000313" key="2">
    <source>
        <dbReference type="Proteomes" id="UP000195897"/>
    </source>
</evidence>
<gene>
    <name evidence="1" type="ORF">B5F17_13560</name>
</gene>
<evidence type="ECO:0008006" key="3">
    <source>
        <dbReference type="Google" id="ProtNLM"/>
    </source>
</evidence>
<dbReference type="Proteomes" id="UP000195897">
    <property type="component" value="Unassembled WGS sequence"/>
</dbReference>
<accession>A0A1Y4L6H4</accession>
<organism evidence="1 2">
    <name type="scientific">Butyricicoccus pullicaecorum</name>
    <dbReference type="NCBI Taxonomy" id="501571"/>
    <lineage>
        <taxon>Bacteria</taxon>
        <taxon>Bacillati</taxon>
        <taxon>Bacillota</taxon>
        <taxon>Clostridia</taxon>
        <taxon>Eubacteriales</taxon>
        <taxon>Butyricicoccaceae</taxon>
        <taxon>Butyricicoccus</taxon>
    </lineage>
</organism>
<dbReference type="EMBL" id="NFKK01000025">
    <property type="protein sequence ID" value="OUP51079.1"/>
    <property type="molecule type" value="Genomic_DNA"/>
</dbReference>
<sequence length="168" mass="19007">MQEISRDLRRLSERMQQIVRDAPDQQRALHERLGETLLDDVRHRAPISVKGHDLGHGEYHERGTLRRWQTKYIGSKGGYAAIRAAETPKGVNGAGAITNYVENGHRVGRAGYGVSARTRRRRRQYGMIPPLSFVNGRGFYHKAHAAAARLLTQAAERWADEIARELSE</sequence>